<evidence type="ECO:0000313" key="3">
    <source>
        <dbReference type="Proteomes" id="UP000617734"/>
    </source>
</evidence>
<comment type="caution">
    <text evidence="2">The sequence shown here is derived from an EMBL/GenBank/DDBJ whole genome shotgun (WGS) entry which is preliminary data.</text>
</comment>
<dbReference type="EMBL" id="BNBO01000007">
    <property type="protein sequence ID" value="GHH66073.1"/>
    <property type="molecule type" value="Genomic_DNA"/>
</dbReference>
<dbReference type="GeneID" id="95352415"/>
<dbReference type="RefSeq" id="WP_190210402.1">
    <property type="nucleotide sequence ID" value="NZ_BNBO01000007.1"/>
</dbReference>
<evidence type="ECO:0000256" key="1">
    <source>
        <dbReference type="SAM" id="MobiDB-lite"/>
    </source>
</evidence>
<dbReference type="AlphaFoldDB" id="A0A919FIV4"/>
<accession>A0A919FIV4</accession>
<evidence type="ECO:0000313" key="2">
    <source>
        <dbReference type="EMBL" id="GHH66073.1"/>
    </source>
</evidence>
<sequence>MTTVVYRVDAPPSGIEKTGNGSNPTDEQMAEETKTRQAFVDAVSPHLSALLERPAQRSGNVSAIELIGGNSWSELSHYVLLVTVDTGDPGIAFDSFVPPGTLVEAIGSYGPVAQWPDGDGS</sequence>
<name>A0A919FIV4_9ACTN</name>
<reference evidence="2" key="2">
    <citation type="submission" date="2020-09" db="EMBL/GenBank/DDBJ databases">
        <authorList>
            <person name="Sun Q."/>
            <person name="Ohkuma M."/>
        </authorList>
    </citation>
    <scope>NUCLEOTIDE SEQUENCE</scope>
    <source>
        <strain evidence="2">JCM 4646</strain>
    </source>
</reference>
<protein>
    <submittedName>
        <fullName evidence="2">Uncharacterized protein</fullName>
    </submittedName>
</protein>
<gene>
    <name evidence="2" type="ORF">GCM10018781_19340</name>
</gene>
<proteinExistence type="predicted"/>
<feature type="region of interest" description="Disordered" evidence="1">
    <location>
        <begin position="1"/>
        <end position="35"/>
    </location>
</feature>
<organism evidence="2 3">
    <name type="scientific">Kitasatospora indigofera</name>
    <dbReference type="NCBI Taxonomy" id="67307"/>
    <lineage>
        <taxon>Bacteria</taxon>
        <taxon>Bacillati</taxon>
        <taxon>Actinomycetota</taxon>
        <taxon>Actinomycetes</taxon>
        <taxon>Kitasatosporales</taxon>
        <taxon>Streptomycetaceae</taxon>
        <taxon>Kitasatospora</taxon>
    </lineage>
</organism>
<dbReference type="Proteomes" id="UP000617734">
    <property type="component" value="Unassembled WGS sequence"/>
</dbReference>
<keyword evidence="3" id="KW-1185">Reference proteome</keyword>
<reference evidence="2" key="1">
    <citation type="journal article" date="2014" name="Int. J. Syst. Evol. Microbiol.">
        <title>Complete genome sequence of Corynebacterium casei LMG S-19264T (=DSM 44701T), isolated from a smear-ripened cheese.</title>
        <authorList>
            <consortium name="US DOE Joint Genome Institute (JGI-PGF)"/>
            <person name="Walter F."/>
            <person name="Albersmeier A."/>
            <person name="Kalinowski J."/>
            <person name="Ruckert C."/>
        </authorList>
    </citation>
    <scope>NUCLEOTIDE SEQUENCE</scope>
    <source>
        <strain evidence="2">JCM 4646</strain>
    </source>
</reference>